<evidence type="ECO:0000259" key="1">
    <source>
        <dbReference type="Pfam" id="PF00656"/>
    </source>
</evidence>
<evidence type="ECO:0000313" key="3">
    <source>
        <dbReference type="Proteomes" id="UP001501147"/>
    </source>
</evidence>
<proteinExistence type="predicted"/>
<accession>A0ABP9AJA8</accession>
<gene>
    <name evidence="2" type="ORF">GCM10023329_34610</name>
</gene>
<dbReference type="SUPFAM" id="SSF52129">
    <property type="entry name" value="Caspase-like"/>
    <property type="match status" value="1"/>
</dbReference>
<sequence>MTAPPHPATRAAGPVRVALVCGTSDFGKGLDPLPRVHDELRMMRAVLAEAGYAIHPEPRINPTAEEVARGLEQALDGVDGVPPDVLLFYYSGHGVAYGDGDVLLATHRNARTERASMLDMGKLMSLIVPDARTPRPSEVVILLDACQSGLALHQLERAATDQRSKGVPLPLLGLISSTDRVTDAQQLHFADSFAAALRGTRADEDSEYLDFGAVFEQLKARMQAGSEDSGAPQLPDNVPPKEPIRAFPNPQYQARSVRRPPEANDWSGWAFCGRAEAVGKVVHYLAVGLSAEAVEGASDADADEPLVVVGGSGSGKSVLLDWVHASSRRQPLPAGPRAPGPAPESCVDLLLDVRGRSPSFVVSKLANHYETGTAPDDPAALVQALGGRGLRLVFDSADACTEPEALYGALLAPLATQPQTRVVLATREVPAGFEGPLIDLDVPDRHRATDIAALVGHVLRNRRGTTWTDADPRWIDDIARDTAEAADRSWLRAYLFAVDMSDHDPRTARVQAERSNADLFLDRLSRLSRRLDDDDPLWARDLLRPVALAQGAGLPADGRLWAAVVRAAGRADTDPADLDRVCREARDYLDAPEDGMNSHGWRFTHPPTAGYLTGAADERAGHEWFVAAMIEQLPVLSNGQRDWSSADRYTRDHFPHHARLAGLLDECLDDPEFLLAMNGESLYRALGLTQRTTDDRAARVRSLCHRLLGAQRLSDGHTLSRMALHAQVRGLDELARRASAHAEGWQAAVVDYRRPIQDRYTEVRDARIAAVHCLPDGGELVLTGCGRIFRRPGGADDTSWQSFREMAHPPRITASSVIDLGGRFALFAGEIGGLVWVRRLDDGLEQKIVPLDLTCHLVTCVQVGGDLLIAGTEGWQWRSGGKTGELVEKPGLRLGGVTAARHRGEVRVAGRTASQVAVWRGDGEPLDTFSPPQVRGLVKIISSEQGIWTGAGDGSVWWTPWDSREHRPIVQHTSGISELRLCTVGGEPVLVSADGHGDIRLTPPTGGRSRRLDIGLDVHALDLHRDGAIVVGTSEGLVRIET</sequence>
<dbReference type="InterPro" id="IPR011600">
    <property type="entry name" value="Pept_C14_caspase"/>
</dbReference>
<name>A0ABP9AJA8_9ACTN</name>
<dbReference type="Proteomes" id="UP001501147">
    <property type="component" value="Unassembled WGS sequence"/>
</dbReference>
<protein>
    <recommendedName>
        <fullName evidence="1">Peptidase C14 caspase domain-containing protein</fullName>
    </recommendedName>
</protein>
<dbReference type="EMBL" id="BAABJV010000008">
    <property type="protein sequence ID" value="GAA4782006.1"/>
    <property type="molecule type" value="Genomic_DNA"/>
</dbReference>
<evidence type="ECO:0000313" key="2">
    <source>
        <dbReference type="EMBL" id="GAA4782006.1"/>
    </source>
</evidence>
<dbReference type="Gene3D" id="3.40.50.1460">
    <property type="match status" value="1"/>
</dbReference>
<feature type="domain" description="Peptidase C14 caspase" evidence="1">
    <location>
        <begin position="16"/>
        <end position="162"/>
    </location>
</feature>
<dbReference type="SUPFAM" id="SSF52540">
    <property type="entry name" value="P-loop containing nucleoside triphosphate hydrolases"/>
    <property type="match status" value="1"/>
</dbReference>
<dbReference type="SUPFAM" id="SSF69322">
    <property type="entry name" value="Tricorn protease domain 2"/>
    <property type="match status" value="1"/>
</dbReference>
<dbReference type="InterPro" id="IPR027417">
    <property type="entry name" value="P-loop_NTPase"/>
</dbReference>
<dbReference type="Pfam" id="PF00656">
    <property type="entry name" value="Peptidase_C14"/>
    <property type="match status" value="1"/>
</dbReference>
<organism evidence="2 3">
    <name type="scientific">Streptomyces sanyensis</name>
    <dbReference type="NCBI Taxonomy" id="568869"/>
    <lineage>
        <taxon>Bacteria</taxon>
        <taxon>Bacillati</taxon>
        <taxon>Actinomycetota</taxon>
        <taxon>Actinomycetes</taxon>
        <taxon>Kitasatosporales</taxon>
        <taxon>Streptomycetaceae</taxon>
        <taxon>Streptomyces</taxon>
    </lineage>
</organism>
<keyword evidence="3" id="KW-1185">Reference proteome</keyword>
<dbReference type="RefSeq" id="WP_345614349.1">
    <property type="nucleotide sequence ID" value="NZ_BAABJV010000008.1"/>
</dbReference>
<comment type="caution">
    <text evidence="2">The sequence shown here is derived from an EMBL/GenBank/DDBJ whole genome shotgun (WGS) entry which is preliminary data.</text>
</comment>
<dbReference type="InterPro" id="IPR029030">
    <property type="entry name" value="Caspase-like_dom_sf"/>
</dbReference>
<reference evidence="3" key="1">
    <citation type="journal article" date="2019" name="Int. J. Syst. Evol. Microbiol.">
        <title>The Global Catalogue of Microorganisms (GCM) 10K type strain sequencing project: providing services to taxonomists for standard genome sequencing and annotation.</title>
        <authorList>
            <consortium name="The Broad Institute Genomics Platform"/>
            <consortium name="The Broad Institute Genome Sequencing Center for Infectious Disease"/>
            <person name="Wu L."/>
            <person name="Ma J."/>
        </authorList>
    </citation>
    <scope>NUCLEOTIDE SEQUENCE [LARGE SCALE GENOMIC DNA]</scope>
    <source>
        <strain evidence="3">JCM 18324</strain>
    </source>
</reference>